<dbReference type="HAMAP" id="MF_01877">
    <property type="entry name" value="16SrRNA_methyltr_I"/>
    <property type="match status" value="1"/>
</dbReference>
<dbReference type="InterPro" id="IPR000878">
    <property type="entry name" value="4pyrrol_Mease"/>
</dbReference>
<dbReference type="InterPro" id="IPR014776">
    <property type="entry name" value="4pyrrole_Mease_sub2"/>
</dbReference>
<dbReference type="Proteomes" id="UP000238308">
    <property type="component" value="Unassembled WGS sequence"/>
</dbReference>
<keyword evidence="9" id="KW-1185">Reference proteome</keyword>
<dbReference type="Gene3D" id="3.40.1010.10">
    <property type="entry name" value="Cobalt-precorrin-4 Transmethylase, Domain 1"/>
    <property type="match status" value="1"/>
</dbReference>
<dbReference type="InterPro" id="IPR008189">
    <property type="entry name" value="rRNA_ssu_MeTfrase_I"/>
</dbReference>
<keyword evidence="2 6" id="KW-0698">rRNA processing</keyword>
<comment type="catalytic activity">
    <reaction evidence="6">
        <text>cytidine(1402) in 16S rRNA + S-adenosyl-L-methionine = 2'-O-methylcytidine(1402) in 16S rRNA + S-adenosyl-L-homocysteine + H(+)</text>
        <dbReference type="Rhea" id="RHEA:42924"/>
        <dbReference type="Rhea" id="RHEA-COMP:10285"/>
        <dbReference type="Rhea" id="RHEA-COMP:10286"/>
        <dbReference type="ChEBI" id="CHEBI:15378"/>
        <dbReference type="ChEBI" id="CHEBI:57856"/>
        <dbReference type="ChEBI" id="CHEBI:59789"/>
        <dbReference type="ChEBI" id="CHEBI:74495"/>
        <dbReference type="ChEBI" id="CHEBI:82748"/>
        <dbReference type="EC" id="2.1.1.198"/>
    </reaction>
</comment>
<dbReference type="AlphaFoldDB" id="A0A2T0XGS4"/>
<dbReference type="GO" id="GO:0005737">
    <property type="term" value="C:cytoplasm"/>
    <property type="evidence" value="ECO:0007669"/>
    <property type="project" value="UniProtKB-SubCell"/>
</dbReference>
<dbReference type="Pfam" id="PF00590">
    <property type="entry name" value="TP_methylase"/>
    <property type="match status" value="1"/>
</dbReference>
<dbReference type="PIRSF" id="PIRSF005917">
    <property type="entry name" value="MTase_YraL"/>
    <property type="match status" value="1"/>
</dbReference>
<dbReference type="SUPFAM" id="SSF53790">
    <property type="entry name" value="Tetrapyrrole methylase"/>
    <property type="match status" value="1"/>
</dbReference>
<dbReference type="EC" id="2.1.1.198" evidence="6"/>
<evidence type="ECO:0000256" key="5">
    <source>
        <dbReference type="ARBA" id="ARBA00022691"/>
    </source>
</evidence>
<dbReference type="CDD" id="cd11648">
    <property type="entry name" value="RsmI"/>
    <property type="match status" value="1"/>
</dbReference>
<dbReference type="EMBL" id="PVTV01000013">
    <property type="protein sequence ID" value="PRY98115.1"/>
    <property type="molecule type" value="Genomic_DNA"/>
</dbReference>
<comment type="subcellular location">
    <subcellularLocation>
        <location evidence="6">Cytoplasm</location>
    </subcellularLocation>
</comment>
<accession>A0A2T0XGS4</accession>
<gene>
    <name evidence="6" type="primary">rsmI</name>
    <name evidence="8" type="ORF">BCM14_1832</name>
</gene>
<comment type="function">
    <text evidence="6">Catalyzes the 2'-O-methylation of the ribose of cytidine 1402 (C1402) in 16S rRNA.</text>
</comment>
<dbReference type="InterPro" id="IPR018063">
    <property type="entry name" value="SAM_MeTrfase_RsmI_CS"/>
</dbReference>
<reference evidence="8 9" key="1">
    <citation type="submission" date="2018-03" db="EMBL/GenBank/DDBJ databases">
        <title>Genomic Encyclopedia of Type Strains, Phase III (KMG-III): the genomes of soil and plant-associated and newly described type strains.</title>
        <authorList>
            <person name="Whitman W."/>
        </authorList>
    </citation>
    <scope>NUCLEOTIDE SEQUENCE [LARGE SCALE GENOMIC DNA]</scope>
    <source>
        <strain evidence="8 9">MWH-P2sevCIIIb</strain>
    </source>
</reference>
<evidence type="ECO:0000313" key="8">
    <source>
        <dbReference type="EMBL" id="PRY98115.1"/>
    </source>
</evidence>
<evidence type="ECO:0000256" key="6">
    <source>
        <dbReference type="HAMAP-Rule" id="MF_01877"/>
    </source>
</evidence>
<dbReference type="RefSeq" id="WP_106227670.1">
    <property type="nucleotide sequence ID" value="NZ_PVTV01000013.1"/>
</dbReference>
<dbReference type="PANTHER" id="PTHR46111:SF1">
    <property type="entry name" value="RIBOSOMAL RNA SMALL SUBUNIT METHYLTRANSFERASE I"/>
    <property type="match status" value="1"/>
</dbReference>
<dbReference type="OrthoDB" id="9809084at2"/>
<organism evidence="8 9">
    <name type="scientific">Jezberella montanilacus</name>
    <dbReference type="NCBI Taxonomy" id="323426"/>
    <lineage>
        <taxon>Bacteria</taxon>
        <taxon>Pseudomonadati</taxon>
        <taxon>Pseudomonadota</taxon>
        <taxon>Betaproteobacteria</taxon>
        <taxon>Burkholderiales</taxon>
        <taxon>Alcaligenaceae</taxon>
        <taxon>Jezberella</taxon>
    </lineage>
</organism>
<evidence type="ECO:0000256" key="3">
    <source>
        <dbReference type="ARBA" id="ARBA00022603"/>
    </source>
</evidence>
<keyword evidence="5 6" id="KW-0949">S-adenosyl-L-methionine</keyword>
<dbReference type="NCBIfam" id="TIGR00096">
    <property type="entry name" value="16S rRNA (cytidine(1402)-2'-O)-methyltransferase"/>
    <property type="match status" value="1"/>
</dbReference>
<evidence type="ECO:0000256" key="1">
    <source>
        <dbReference type="ARBA" id="ARBA00022490"/>
    </source>
</evidence>
<keyword evidence="4 6" id="KW-0808">Transferase</keyword>
<keyword evidence="3 6" id="KW-0489">Methyltransferase</keyword>
<dbReference type="InterPro" id="IPR014777">
    <property type="entry name" value="4pyrrole_Mease_sub1"/>
</dbReference>
<protein>
    <recommendedName>
        <fullName evidence="6">Ribosomal RNA small subunit methyltransferase I</fullName>
        <ecNumber evidence="6">2.1.1.198</ecNumber>
    </recommendedName>
    <alternativeName>
        <fullName evidence="6">16S rRNA 2'-O-ribose C1402 methyltransferase</fullName>
    </alternativeName>
    <alternativeName>
        <fullName evidence="6">rRNA (cytidine-2'-O-)-methyltransferase RsmI</fullName>
    </alternativeName>
</protein>
<proteinExistence type="inferred from homology"/>
<evidence type="ECO:0000313" key="9">
    <source>
        <dbReference type="Proteomes" id="UP000238308"/>
    </source>
</evidence>
<dbReference type="GO" id="GO:0070677">
    <property type="term" value="F:rRNA (cytosine-2'-O-)-methyltransferase activity"/>
    <property type="evidence" value="ECO:0007669"/>
    <property type="project" value="UniProtKB-UniRule"/>
</dbReference>
<dbReference type="Gene3D" id="3.30.950.10">
    <property type="entry name" value="Methyltransferase, Cobalt-precorrin-4 Transmethylase, Domain 2"/>
    <property type="match status" value="1"/>
</dbReference>
<dbReference type="PROSITE" id="PS01296">
    <property type="entry name" value="RSMI"/>
    <property type="match status" value="1"/>
</dbReference>
<comment type="similarity">
    <text evidence="6">Belongs to the methyltransferase superfamily. RsmI family.</text>
</comment>
<dbReference type="PANTHER" id="PTHR46111">
    <property type="entry name" value="RIBOSOMAL RNA SMALL SUBUNIT METHYLTRANSFERASE I"/>
    <property type="match status" value="1"/>
</dbReference>
<dbReference type="InterPro" id="IPR035996">
    <property type="entry name" value="4pyrrol_Methylase_sf"/>
</dbReference>
<name>A0A2T0XGS4_9BURK</name>
<evidence type="ECO:0000259" key="7">
    <source>
        <dbReference type="Pfam" id="PF00590"/>
    </source>
</evidence>
<evidence type="ECO:0000256" key="2">
    <source>
        <dbReference type="ARBA" id="ARBA00022552"/>
    </source>
</evidence>
<dbReference type="FunFam" id="3.40.1010.10:FF:000007">
    <property type="entry name" value="Ribosomal RNA small subunit methyltransferase I"/>
    <property type="match status" value="1"/>
</dbReference>
<feature type="domain" description="Tetrapyrrole methylase" evidence="7">
    <location>
        <begin position="31"/>
        <end position="230"/>
    </location>
</feature>
<comment type="caution">
    <text evidence="8">The sequence shown here is derived from an EMBL/GenBank/DDBJ whole genome shotgun (WGS) entry which is preliminary data.</text>
</comment>
<evidence type="ECO:0000256" key="4">
    <source>
        <dbReference type="ARBA" id="ARBA00022679"/>
    </source>
</evidence>
<sequence>MTENIHPAEPAPDWSRLVSRVDAQSWPGACLYVVATPIGNLGDLSLRAWQALCRADVIAAEDTRATRVLLDAWGIQTPLMASHRHNEAEAADSIVQRLQSGERVALVSDAGSPAVCDPGARVVATVLAAGFRVIPLPGASALICALMAAGVTDDQHPEFMFAGFAPAKAMARQKWFKRWVAQPHTLVYYETPHRIAASLKDLYAAVGSDRKVTLARELTKRFEQLCTIALSDAETWIAEDSHREQGEYVVILHPELRADSQADTEQEVAASLDHWIDAMLPLVSVRDIAKIISQATGVTRDSVYARTLSRAKEQ</sequence>
<keyword evidence="1 6" id="KW-0963">Cytoplasm</keyword>